<evidence type="ECO:0000256" key="1">
    <source>
        <dbReference type="SAM" id="SignalP"/>
    </source>
</evidence>
<evidence type="ECO:0000313" key="2">
    <source>
        <dbReference type="EMBL" id="KAH7302441.1"/>
    </source>
</evidence>
<dbReference type="OrthoDB" id="1187224at2759"/>
<feature type="signal peptide" evidence="1">
    <location>
        <begin position="1"/>
        <end position="25"/>
    </location>
</feature>
<dbReference type="AlphaFoldDB" id="A0A8T2S2Y5"/>
<sequence length="395" mass="43602">MPRTSNHESLGIYLLLFLLTADIVCNCIAGQRNQSWRSLKSIAKTHKDSLKQLNLGGSGSALSLNAKFSNRSAESYRHLADFPMGTNLNVDPDVALIRCKGIMMKRNLIGEDVLLHKSTAPSIGEDGRVYACIGRNVYAFDTDGTVSWNAALNDTCEELLSPVVTTDGKVYVAANCRVIAVTYSQDLDLLSAWDLYNGTSLDGSMLGSKHITGLALIGNGTSLLINAGAAGLYAVSEDGSPLWSTNGDFKSKDIAFPPEIFCSEQDKICYFHFSPAVDDCDGSIYLNVMADSAYKRMVICNRWMGSICKVALQYTKFRKHISCRCNCGTQWESLCCNHNRSTFLVGYNNRTVNMEGQHRPFNKSDLFPQARCKRPCHIGLSGWLSLCCFPRWSKD</sequence>
<gene>
    <name evidence="2" type="ORF">KP509_23G073600</name>
</gene>
<dbReference type="Proteomes" id="UP000825935">
    <property type="component" value="Chromosome 23"/>
</dbReference>
<dbReference type="PANTHER" id="PTHR37253:SF1">
    <property type="entry name" value="PROTEIN GAMETE EXPRESSED 3"/>
    <property type="match status" value="1"/>
</dbReference>
<dbReference type="Gene3D" id="2.130.10.10">
    <property type="entry name" value="YVTN repeat-like/Quinoprotein amine dehydrogenase"/>
    <property type="match status" value="1"/>
</dbReference>
<evidence type="ECO:0000313" key="3">
    <source>
        <dbReference type="Proteomes" id="UP000825935"/>
    </source>
</evidence>
<organism evidence="2 3">
    <name type="scientific">Ceratopteris richardii</name>
    <name type="common">Triangle waterfern</name>
    <dbReference type="NCBI Taxonomy" id="49495"/>
    <lineage>
        <taxon>Eukaryota</taxon>
        <taxon>Viridiplantae</taxon>
        <taxon>Streptophyta</taxon>
        <taxon>Embryophyta</taxon>
        <taxon>Tracheophyta</taxon>
        <taxon>Polypodiopsida</taxon>
        <taxon>Polypodiidae</taxon>
        <taxon>Polypodiales</taxon>
        <taxon>Pteridineae</taxon>
        <taxon>Pteridaceae</taxon>
        <taxon>Parkerioideae</taxon>
        <taxon>Ceratopteris</taxon>
    </lineage>
</organism>
<dbReference type="EMBL" id="CM035428">
    <property type="protein sequence ID" value="KAH7302441.1"/>
    <property type="molecule type" value="Genomic_DNA"/>
</dbReference>
<dbReference type="InterPro" id="IPR015943">
    <property type="entry name" value="WD40/YVTN_repeat-like_dom_sf"/>
</dbReference>
<feature type="chain" id="PRO_5035736334" evidence="1">
    <location>
        <begin position="26"/>
        <end position="395"/>
    </location>
</feature>
<dbReference type="InterPro" id="IPR045301">
    <property type="entry name" value="GEX3-like"/>
</dbReference>
<protein>
    <submittedName>
        <fullName evidence="2">Uncharacterized protein</fullName>
    </submittedName>
</protein>
<keyword evidence="3" id="KW-1185">Reference proteome</keyword>
<dbReference type="SUPFAM" id="SSF50998">
    <property type="entry name" value="Quinoprotein alcohol dehydrogenase-like"/>
    <property type="match status" value="1"/>
</dbReference>
<keyword evidence="1" id="KW-0732">Signal</keyword>
<proteinExistence type="predicted"/>
<comment type="caution">
    <text evidence="2">The sequence shown here is derived from an EMBL/GenBank/DDBJ whole genome shotgun (WGS) entry which is preliminary data.</text>
</comment>
<accession>A0A8T2S2Y5</accession>
<name>A0A8T2S2Y5_CERRI</name>
<dbReference type="PANTHER" id="PTHR37253">
    <property type="entry name" value="PROTEIN GAMETE EXPRESSED 3"/>
    <property type="match status" value="1"/>
</dbReference>
<reference evidence="2 3" key="1">
    <citation type="submission" date="2021-08" db="EMBL/GenBank/DDBJ databases">
        <title>WGS assembly of Ceratopteris richardii.</title>
        <authorList>
            <person name="Marchant D.B."/>
            <person name="Chen G."/>
            <person name="Jenkins J."/>
            <person name="Shu S."/>
            <person name="Leebens-Mack J."/>
            <person name="Grimwood J."/>
            <person name="Schmutz J."/>
            <person name="Soltis P."/>
            <person name="Soltis D."/>
            <person name="Chen Z.-H."/>
        </authorList>
    </citation>
    <scope>NUCLEOTIDE SEQUENCE [LARGE SCALE GENOMIC DNA]</scope>
    <source>
        <strain evidence="2">Whitten #5841</strain>
        <tissue evidence="2">Leaf</tissue>
    </source>
</reference>
<dbReference type="InterPro" id="IPR011047">
    <property type="entry name" value="Quinoprotein_ADH-like_sf"/>
</dbReference>